<evidence type="ECO:0000256" key="2">
    <source>
        <dbReference type="ARBA" id="ARBA00022726"/>
    </source>
</evidence>
<accession>A0A6A9QJ06</accession>
<dbReference type="GO" id="GO:0016757">
    <property type="term" value="F:glycosyltransferase activity"/>
    <property type="evidence" value="ECO:0007669"/>
    <property type="project" value="UniProtKB-KW"/>
</dbReference>
<keyword evidence="2" id="KW-0660">Purine salvage</keyword>
<comment type="caution">
    <text evidence="4">The sequence shown here is derived from an EMBL/GenBank/DDBJ whole genome shotgun (WGS) entry which is preliminary data.</text>
</comment>
<dbReference type="PANTHER" id="PTHR43864:SF1">
    <property type="entry name" value="XANTHINE PHOSPHORIBOSYLTRANSFERASE"/>
    <property type="match status" value="1"/>
</dbReference>
<dbReference type="AlphaFoldDB" id="A0A6A9QJ06"/>
<sequence>MLAQGKDDNLRQRLLTVGLLQELKEIYTYKELSEILNIQESVLCRYVNGNRIPSEKQCSNIMLKVRERIGISQLLRNQIKIFEDGFIDVSKLLFFPNLLRSYLTLVLESKLSNNIDKVIGIASNGLPFATFVSSIYNVPLIIAKKHKDSVFLRYLEENIKESNSVISPIYIREDLIKKNDKVLIVDDVLRTGKTFLALSNLAAKAGAKIEAAVIIASSRENISTARTDTQIITLFKL</sequence>
<name>A0A6A9QJ06_SULME</name>
<reference evidence="4 5" key="1">
    <citation type="submission" date="2019-10" db="EMBL/GenBank/DDBJ databases">
        <title>Sequencing and Assembly of Multiple Reported Metal-Biooxidizing Members of the Extremely Thermoacidophilic Archaeal Family Sulfolobaceae.</title>
        <authorList>
            <person name="Counts J.A."/>
            <person name="Kelly R.M."/>
        </authorList>
    </citation>
    <scope>NUCLEOTIDE SEQUENCE [LARGE SCALE GENOMIC DNA]</scope>
    <source>
        <strain evidence="4 5">DSM 6482</strain>
    </source>
</reference>
<dbReference type="RefSeq" id="WP_156016366.1">
    <property type="nucleotide sequence ID" value="NZ_WGGD01000005.1"/>
</dbReference>
<evidence type="ECO:0000313" key="4">
    <source>
        <dbReference type="EMBL" id="MUN28654.1"/>
    </source>
</evidence>
<dbReference type="CDD" id="cd06223">
    <property type="entry name" value="PRTases_typeI"/>
    <property type="match status" value="1"/>
</dbReference>
<keyword evidence="4" id="KW-0328">Glycosyltransferase</keyword>
<dbReference type="Gene3D" id="3.40.50.2020">
    <property type="match status" value="1"/>
</dbReference>
<dbReference type="GO" id="GO:0006166">
    <property type="term" value="P:purine ribonucleoside salvage"/>
    <property type="evidence" value="ECO:0007669"/>
    <property type="project" value="UniProtKB-KW"/>
</dbReference>
<evidence type="ECO:0000256" key="1">
    <source>
        <dbReference type="ARBA" id="ARBA00022679"/>
    </source>
</evidence>
<proteinExistence type="predicted"/>
<evidence type="ECO:0000313" key="5">
    <source>
        <dbReference type="Proteomes" id="UP000470772"/>
    </source>
</evidence>
<dbReference type="InterPro" id="IPR050118">
    <property type="entry name" value="Pur/Pyrimidine_PRTase"/>
</dbReference>
<keyword evidence="1 4" id="KW-0808">Transferase</keyword>
<dbReference type="InterPro" id="IPR000836">
    <property type="entry name" value="PRTase_dom"/>
</dbReference>
<evidence type="ECO:0000259" key="3">
    <source>
        <dbReference type="Pfam" id="PF00156"/>
    </source>
</evidence>
<dbReference type="PANTHER" id="PTHR43864">
    <property type="entry name" value="HYPOXANTHINE/GUANINE PHOSPHORIBOSYLTRANSFERASE"/>
    <property type="match status" value="1"/>
</dbReference>
<gene>
    <name evidence="4" type="ORF">GC250_04175</name>
</gene>
<protein>
    <submittedName>
        <fullName evidence="4">Phosphoribosyltransferase</fullName>
    </submittedName>
</protein>
<organism evidence="4 5">
    <name type="scientific">Sulfuracidifex metallicus DSM 6482 = JCM 9184</name>
    <dbReference type="NCBI Taxonomy" id="523847"/>
    <lineage>
        <taxon>Archaea</taxon>
        <taxon>Thermoproteota</taxon>
        <taxon>Thermoprotei</taxon>
        <taxon>Sulfolobales</taxon>
        <taxon>Sulfolobaceae</taxon>
        <taxon>Sulfuracidifex</taxon>
    </lineage>
</organism>
<keyword evidence="5" id="KW-1185">Reference proteome</keyword>
<dbReference type="EMBL" id="WGGD01000005">
    <property type="protein sequence ID" value="MUN28654.1"/>
    <property type="molecule type" value="Genomic_DNA"/>
</dbReference>
<feature type="domain" description="Phosphoribosyltransferase" evidence="3">
    <location>
        <begin position="109"/>
        <end position="219"/>
    </location>
</feature>
<dbReference type="InterPro" id="IPR029057">
    <property type="entry name" value="PRTase-like"/>
</dbReference>
<dbReference type="Pfam" id="PF00156">
    <property type="entry name" value="Pribosyltran"/>
    <property type="match status" value="1"/>
</dbReference>
<dbReference type="Proteomes" id="UP000470772">
    <property type="component" value="Unassembled WGS sequence"/>
</dbReference>
<dbReference type="SUPFAM" id="SSF53271">
    <property type="entry name" value="PRTase-like"/>
    <property type="match status" value="1"/>
</dbReference>